<dbReference type="EMBL" id="MAVT02001480">
    <property type="protein sequence ID" value="POS70804.1"/>
    <property type="molecule type" value="Genomic_DNA"/>
</dbReference>
<evidence type="ECO:0000259" key="7">
    <source>
        <dbReference type="Pfam" id="PF20684"/>
    </source>
</evidence>
<keyword evidence="9" id="KW-1185">Reference proteome</keyword>
<evidence type="ECO:0000256" key="6">
    <source>
        <dbReference type="SAM" id="Phobius"/>
    </source>
</evidence>
<feature type="domain" description="Rhodopsin" evidence="7">
    <location>
        <begin position="43"/>
        <end position="285"/>
    </location>
</feature>
<evidence type="ECO:0000313" key="8">
    <source>
        <dbReference type="EMBL" id="POS70804.1"/>
    </source>
</evidence>
<dbReference type="OrthoDB" id="4525788at2759"/>
<accession>A0A2P5HKL5</accession>
<keyword evidence="2 6" id="KW-0812">Transmembrane</keyword>
<dbReference type="InParanoid" id="A0A2P5HKL5"/>
<protein>
    <submittedName>
        <fullName evidence="8">Integral membrane protein</fullName>
    </submittedName>
</protein>
<evidence type="ECO:0000256" key="4">
    <source>
        <dbReference type="ARBA" id="ARBA00023136"/>
    </source>
</evidence>
<dbReference type="AlphaFoldDB" id="A0A2P5HKL5"/>
<feature type="transmembrane region" description="Helical" evidence="6">
    <location>
        <begin position="25"/>
        <end position="47"/>
    </location>
</feature>
<feature type="transmembrane region" description="Helical" evidence="6">
    <location>
        <begin position="139"/>
        <end position="161"/>
    </location>
</feature>
<dbReference type="GO" id="GO:0016020">
    <property type="term" value="C:membrane"/>
    <property type="evidence" value="ECO:0007669"/>
    <property type="project" value="UniProtKB-SubCell"/>
</dbReference>
<comment type="caution">
    <text evidence="8">The sequence shown here is derived from an EMBL/GenBank/DDBJ whole genome shotgun (WGS) entry which is preliminary data.</text>
</comment>
<name>A0A2P5HKL5_DIAHE</name>
<evidence type="ECO:0000256" key="1">
    <source>
        <dbReference type="ARBA" id="ARBA00004141"/>
    </source>
</evidence>
<dbReference type="Proteomes" id="UP000094444">
    <property type="component" value="Unassembled WGS sequence"/>
</dbReference>
<evidence type="ECO:0000256" key="2">
    <source>
        <dbReference type="ARBA" id="ARBA00022692"/>
    </source>
</evidence>
<organism evidence="8 9">
    <name type="scientific">Diaporthe helianthi</name>
    <dbReference type="NCBI Taxonomy" id="158607"/>
    <lineage>
        <taxon>Eukaryota</taxon>
        <taxon>Fungi</taxon>
        <taxon>Dikarya</taxon>
        <taxon>Ascomycota</taxon>
        <taxon>Pezizomycotina</taxon>
        <taxon>Sordariomycetes</taxon>
        <taxon>Sordariomycetidae</taxon>
        <taxon>Diaporthales</taxon>
        <taxon>Diaporthaceae</taxon>
        <taxon>Diaporthe</taxon>
    </lineage>
</organism>
<sequence length="492" mass="54289">MFLPLSALQKWPTPNYANPERRGPAAAIVVSVLLGLVTLTLIIRIYTRVWISRGFGLDDVLIMLAYIPTAAFAVVSFIAMWKFGWGIHVWDLPIELTTPSIQFSLSNQLLFDVATTLTKLSMLSLIYRVVSVEKSRYRYVVQALAAVVLTDGLIFFFVTTFQCRQVSDYWTLSFVPQNCINEERHLLAAGCINTTTDFLIVILPMPYVARLKLPRKQQIMIVSLFTGGLLVTAAGAVRTYMFEIMLTDPARDLTWNAWAIIIVSAIELYIGIICASIPAIKPFVARYLPIMLENPRYWLSKQSESRRDPFERPSAAGKGLEPDFWLVTARDSTTTTTFNDVESANGLVLQMQPQPPMPGMPTPTRPPRTVSTLKAGKALSALANTTTTTTATVAEADDNDHLSVVSAVSAVPPPLNVIKSPRASTSSSSRPLDLNKPLPRISTVMLAASFASEAQAQAQRQRHMSSVYQFIPHEDGHISVHKARKSSFGGNG</sequence>
<evidence type="ECO:0000256" key="5">
    <source>
        <dbReference type="ARBA" id="ARBA00038359"/>
    </source>
</evidence>
<dbReference type="InterPro" id="IPR049326">
    <property type="entry name" value="Rhodopsin_dom_fungi"/>
</dbReference>
<comment type="subcellular location">
    <subcellularLocation>
        <location evidence="1">Membrane</location>
        <topology evidence="1">Multi-pass membrane protein</topology>
    </subcellularLocation>
</comment>
<dbReference type="PANTHER" id="PTHR33048">
    <property type="entry name" value="PTH11-LIKE INTEGRAL MEMBRANE PROTEIN (AFU_ORTHOLOGUE AFUA_5G11245)"/>
    <property type="match status" value="1"/>
</dbReference>
<dbReference type="STRING" id="158607.A0A2P5HKL5"/>
<dbReference type="PANTHER" id="PTHR33048:SF129">
    <property type="entry name" value="INTEGRAL MEMBRANE PROTEIN-RELATED"/>
    <property type="match status" value="1"/>
</dbReference>
<feature type="transmembrane region" description="Helical" evidence="6">
    <location>
        <begin position="219"/>
        <end position="237"/>
    </location>
</feature>
<comment type="similarity">
    <text evidence="5">Belongs to the SAT4 family.</text>
</comment>
<proteinExistence type="inferred from homology"/>
<evidence type="ECO:0000313" key="9">
    <source>
        <dbReference type="Proteomes" id="UP000094444"/>
    </source>
</evidence>
<dbReference type="Pfam" id="PF20684">
    <property type="entry name" value="Fung_rhodopsin"/>
    <property type="match status" value="1"/>
</dbReference>
<keyword evidence="3 6" id="KW-1133">Transmembrane helix</keyword>
<feature type="transmembrane region" description="Helical" evidence="6">
    <location>
        <begin position="257"/>
        <end position="280"/>
    </location>
</feature>
<gene>
    <name evidence="8" type="ORF">DHEL01_v210805</name>
</gene>
<evidence type="ECO:0000256" key="3">
    <source>
        <dbReference type="ARBA" id="ARBA00022989"/>
    </source>
</evidence>
<feature type="transmembrane region" description="Helical" evidence="6">
    <location>
        <begin position="186"/>
        <end position="207"/>
    </location>
</feature>
<feature type="transmembrane region" description="Helical" evidence="6">
    <location>
        <begin position="59"/>
        <end position="81"/>
    </location>
</feature>
<keyword evidence="4 6" id="KW-0472">Membrane</keyword>
<dbReference type="InterPro" id="IPR052337">
    <property type="entry name" value="SAT4-like"/>
</dbReference>
<feature type="transmembrane region" description="Helical" evidence="6">
    <location>
        <begin position="109"/>
        <end position="127"/>
    </location>
</feature>
<reference evidence="8" key="1">
    <citation type="submission" date="2017-09" db="EMBL/GenBank/DDBJ databases">
        <title>Polyketide synthases of a Diaporthe helianthi virulent isolate.</title>
        <authorList>
            <person name="Baroncelli R."/>
        </authorList>
    </citation>
    <scope>NUCLEOTIDE SEQUENCE [LARGE SCALE GENOMIC DNA]</scope>
    <source>
        <strain evidence="8">7/96</strain>
    </source>
</reference>